<gene>
    <name evidence="3" type="ORF">PVAND_008075</name>
</gene>
<evidence type="ECO:0000313" key="3">
    <source>
        <dbReference type="EMBL" id="KAG5678399.1"/>
    </source>
</evidence>
<feature type="region of interest" description="Disordered" evidence="1">
    <location>
        <begin position="449"/>
        <end position="469"/>
    </location>
</feature>
<keyword evidence="4" id="KW-1185">Reference proteome</keyword>
<protein>
    <recommendedName>
        <fullName evidence="2">F-box domain-containing protein</fullName>
    </recommendedName>
</protein>
<dbReference type="CDD" id="cd09917">
    <property type="entry name" value="F-box_SF"/>
    <property type="match status" value="1"/>
</dbReference>
<organism evidence="3 4">
    <name type="scientific">Polypedilum vanderplanki</name>
    <name type="common">Sleeping chironomid midge</name>
    <dbReference type="NCBI Taxonomy" id="319348"/>
    <lineage>
        <taxon>Eukaryota</taxon>
        <taxon>Metazoa</taxon>
        <taxon>Ecdysozoa</taxon>
        <taxon>Arthropoda</taxon>
        <taxon>Hexapoda</taxon>
        <taxon>Insecta</taxon>
        <taxon>Pterygota</taxon>
        <taxon>Neoptera</taxon>
        <taxon>Endopterygota</taxon>
        <taxon>Diptera</taxon>
        <taxon>Nematocera</taxon>
        <taxon>Chironomoidea</taxon>
        <taxon>Chironomidae</taxon>
        <taxon>Chironominae</taxon>
        <taxon>Polypedilum</taxon>
        <taxon>Polypedilum</taxon>
    </lineage>
</organism>
<dbReference type="SUPFAM" id="SSF52047">
    <property type="entry name" value="RNI-like"/>
    <property type="match status" value="1"/>
</dbReference>
<sequence length="469" mass="55637">MSQENIDSSQNDSQLSILNLYDHLLEKIFLFTNFNDIKNLTLTCSKFHNVIGTSVQIMKNFEIDWYTDSKDEDYEQALLESNRRYQILVIEGINKKSQNLFKFITQQSSSLKHLEIYSSFLKLSDLIKIFKLVSKNLKIFALIDTIFEVDQDGPYDLENLQLDELKFGIGNDEFIKLYDLFQNILNLKKIIIHVYDINTREQQNVCNFIRNQNQMKEFEIIINDEQNNDGTTILKDLRNISSILQLTKLSITNSMEASNLYHIDTFVFLKQSFSSLKDLKISDTKFSASDFEVLLNMRLEELEIMYFRCLMTLPNTINVQNSSIKKLSVCHHLDKFENETQLLVEFLKNCLAVEYFKLHRIAMKYEIGLVLLYYMKNLKHLEVNYLGFPIHLPMIQTLYLNSTDYISLMFIRYNRHLKKLKVPRHLQNRPDFQNILDELKLEELSFYEDEESDNEYFEETDIDEDEYDD</sequence>
<name>A0A9J6C8V6_POLVA</name>
<dbReference type="EMBL" id="JADBJN010000002">
    <property type="protein sequence ID" value="KAG5678399.1"/>
    <property type="molecule type" value="Genomic_DNA"/>
</dbReference>
<dbReference type="PROSITE" id="PS50181">
    <property type="entry name" value="FBOX"/>
    <property type="match status" value="1"/>
</dbReference>
<dbReference type="AlphaFoldDB" id="A0A9J6C8V6"/>
<evidence type="ECO:0000259" key="2">
    <source>
        <dbReference type="PROSITE" id="PS50181"/>
    </source>
</evidence>
<evidence type="ECO:0000313" key="4">
    <source>
        <dbReference type="Proteomes" id="UP001107558"/>
    </source>
</evidence>
<accession>A0A9J6C8V6</accession>
<dbReference type="Pfam" id="PF00646">
    <property type="entry name" value="F-box"/>
    <property type="match status" value="1"/>
</dbReference>
<dbReference type="InterPro" id="IPR001810">
    <property type="entry name" value="F-box_dom"/>
</dbReference>
<dbReference type="Proteomes" id="UP001107558">
    <property type="component" value="Chromosome 2"/>
</dbReference>
<proteinExistence type="predicted"/>
<evidence type="ECO:0000256" key="1">
    <source>
        <dbReference type="SAM" id="MobiDB-lite"/>
    </source>
</evidence>
<comment type="caution">
    <text evidence="3">The sequence shown here is derived from an EMBL/GenBank/DDBJ whole genome shotgun (WGS) entry which is preliminary data.</text>
</comment>
<reference evidence="3" key="1">
    <citation type="submission" date="2021-03" db="EMBL/GenBank/DDBJ databases">
        <title>Chromosome level genome of the anhydrobiotic midge Polypedilum vanderplanki.</title>
        <authorList>
            <person name="Yoshida Y."/>
            <person name="Kikawada T."/>
            <person name="Gusev O."/>
        </authorList>
    </citation>
    <scope>NUCLEOTIDE SEQUENCE</scope>
    <source>
        <strain evidence="3">NIAS01</strain>
        <tissue evidence="3">Whole body or cell culture</tissue>
    </source>
</reference>
<feature type="domain" description="F-box" evidence="2">
    <location>
        <begin position="14"/>
        <end position="61"/>
    </location>
</feature>